<dbReference type="EMBL" id="CCMZ01000007">
    <property type="protein sequence ID" value="CDX14319.1"/>
    <property type="molecule type" value="Genomic_DNA"/>
</dbReference>
<dbReference type="STRING" id="69974.MPLDJ20_20106"/>
<organism evidence="1 2">
    <name type="scientific">Mesorhizobium plurifarium</name>
    <dbReference type="NCBI Taxonomy" id="69974"/>
    <lineage>
        <taxon>Bacteria</taxon>
        <taxon>Pseudomonadati</taxon>
        <taxon>Pseudomonadota</taxon>
        <taxon>Alphaproteobacteria</taxon>
        <taxon>Hyphomicrobiales</taxon>
        <taxon>Phyllobacteriaceae</taxon>
        <taxon>Mesorhizobium</taxon>
    </lineage>
</organism>
<protein>
    <submittedName>
        <fullName evidence="1">Nodulation protein NolU</fullName>
    </submittedName>
</protein>
<name>A0A090DFB6_MESPL</name>
<reference evidence="2" key="1">
    <citation type="submission" date="2014-08" db="EMBL/GenBank/DDBJ databases">
        <authorList>
            <person name="Moulin L."/>
        </authorList>
    </citation>
    <scope>NUCLEOTIDE SEQUENCE [LARGE SCALE GENOMIC DNA]</scope>
</reference>
<dbReference type="AlphaFoldDB" id="A0A090DFB6"/>
<evidence type="ECO:0000313" key="1">
    <source>
        <dbReference type="EMBL" id="CDX14319.1"/>
    </source>
</evidence>
<evidence type="ECO:0000313" key="2">
    <source>
        <dbReference type="Proteomes" id="UP000045285"/>
    </source>
</evidence>
<proteinExistence type="predicted"/>
<accession>A0A090DFB6</accession>
<dbReference type="Proteomes" id="UP000045285">
    <property type="component" value="Unassembled WGS sequence"/>
</dbReference>
<gene>
    <name evidence="1" type="primary">nolU</name>
    <name evidence="1" type="ORF">MPL3356_150307</name>
</gene>
<keyword evidence="2" id="KW-1185">Reference proteome</keyword>
<sequence>MPIRMQTLKRNASFKLPFTVLGELTASTHPSRLAARLDPALSAATLVRLQNNQRLQPRLAKLLLDDGIDLNGSVWGADLLHGHDPRQAAVFAGSIWHARSLLKLVSKPELTVLIERIGAEAHTFGIRHQAQAISTSLIADPEKLARQIEHDGLACLGVWLDGHSLLDRHRVFLRLPVGTAAENPATEYRHAADRLFSLVLAHLTTEVPAI</sequence>